<gene>
    <name evidence="1" type="ORF">C7B47_06140</name>
</gene>
<dbReference type="Proteomes" id="UP000242705">
    <property type="component" value="Unassembled WGS sequence"/>
</dbReference>
<organism evidence="1 2">
    <name type="scientific">Sulfobacillus thermosulfidooxidans</name>
    <dbReference type="NCBI Taxonomy" id="28034"/>
    <lineage>
        <taxon>Bacteria</taxon>
        <taxon>Bacillati</taxon>
        <taxon>Bacillota</taxon>
        <taxon>Clostridia</taxon>
        <taxon>Eubacteriales</taxon>
        <taxon>Clostridiales Family XVII. Incertae Sedis</taxon>
        <taxon>Sulfobacillus</taxon>
    </lineage>
</organism>
<comment type="caution">
    <text evidence="1">The sequence shown here is derived from an EMBL/GenBank/DDBJ whole genome shotgun (WGS) entry which is preliminary data.</text>
</comment>
<reference evidence="1 2" key="1">
    <citation type="journal article" date="2014" name="BMC Genomics">
        <title>Comparison of environmental and isolate Sulfobacillus genomes reveals diverse carbon, sulfur, nitrogen, and hydrogen metabolisms.</title>
        <authorList>
            <person name="Justice N.B."/>
            <person name="Norman A."/>
            <person name="Brown C.T."/>
            <person name="Singh A."/>
            <person name="Thomas B.C."/>
            <person name="Banfield J.F."/>
        </authorList>
    </citation>
    <scope>NUCLEOTIDE SEQUENCE [LARGE SCALE GENOMIC DNA]</scope>
    <source>
        <strain evidence="1">AMDSBA5</strain>
    </source>
</reference>
<sequence>MTTQVTQVNPASLTRIEQYLLGVLIFRSRTTLDLENFNAWITDIMIRVHKWITHADVWYDGHNLPVAMNLHPLACSQTMRDQLVRFSHWPQFGQDLFLTVDPPNDPGHPLVRYYVPTPACLDNLSFDHDLAAV</sequence>
<evidence type="ECO:0000313" key="2">
    <source>
        <dbReference type="Proteomes" id="UP000242705"/>
    </source>
</evidence>
<evidence type="ECO:0000313" key="1">
    <source>
        <dbReference type="EMBL" id="PSR28279.1"/>
    </source>
</evidence>
<name>A0A2T2X1B6_SULTH</name>
<accession>A0A2T2X1B6</accession>
<dbReference type="AlphaFoldDB" id="A0A2T2X1B6"/>
<protein>
    <submittedName>
        <fullName evidence="1">Uncharacterized protein</fullName>
    </submittedName>
</protein>
<proteinExistence type="predicted"/>
<dbReference type="EMBL" id="PXYX01000007">
    <property type="protein sequence ID" value="PSR28279.1"/>
    <property type="molecule type" value="Genomic_DNA"/>
</dbReference>